<dbReference type="AlphaFoldDB" id="A0A813M355"/>
<dbReference type="SMART" id="SM00408">
    <property type="entry name" value="IGc2"/>
    <property type="match status" value="1"/>
</dbReference>
<name>A0A813M355_9BILA</name>
<dbReference type="EMBL" id="CAJNOC010000053">
    <property type="protein sequence ID" value="CAF0710214.1"/>
    <property type="molecule type" value="Genomic_DNA"/>
</dbReference>
<dbReference type="PANTHER" id="PTHR12231">
    <property type="entry name" value="CTX-RELATED TYPE I TRANSMEMBRANE PROTEIN"/>
    <property type="match status" value="1"/>
</dbReference>
<dbReference type="InterPro" id="IPR003598">
    <property type="entry name" value="Ig_sub2"/>
</dbReference>
<evidence type="ECO:0000256" key="1">
    <source>
        <dbReference type="ARBA" id="ARBA00022729"/>
    </source>
</evidence>
<keyword evidence="1 6" id="KW-0732">Signal</keyword>
<gene>
    <name evidence="8" type="ORF">OXX778_LOCUS927</name>
</gene>
<evidence type="ECO:0000313" key="9">
    <source>
        <dbReference type="Proteomes" id="UP000663879"/>
    </source>
</evidence>
<dbReference type="InterPro" id="IPR003599">
    <property type="entry name" value="Ig_sub"/>
</dbReference>
<dbReference type="Gene3D" id="2.60.40.10">
    <property type="entry name" value="Immunoglobulins"/>
    <property type="match status" value="2"/>
</dbReference>
<keyword evidence="9" id="KW-1185">Reference proteome</keyword>
<accession>A0A813M355</accession>
<dbReference type="SMART" id="SM00409">
    <property type="entry name" value="IG"/>
    <property type="match status" value="3"/>
</dbReference>
<evidence type="ECO:0000256" key="4">
    <source>
        <dbReference type="ARBA" id="ARBA00023319"/>
    </source>
</evidence>
<dbReference type="InterPro" id="IPR013098">
    <property type="entry name" value="Ig_I-set"/>
</dbReference>
<keyword evidence="3" id="KW-1015">Disulfide bond</keyword>
<evidence type="ECO:0000259" key="7">
    <source>
        <dbReference type="PROSITE" id="PS50835"/>
    </source>
</evidence>
<dbReference type="InterPro" id="IPR007110">
    <property type="entry name" value="Ig-like_dom"/>
</dbReference>
<sequence>MLLILLLGLIGLLECEIIPRFDMRDKDGIIFDPIVPRAGESMTAKCTVVQLTPGNRKSVSWRLQRQNDGKIFYLATNNDVFQFKNPIQRLWAYHELNSQDWFLHFNPLDRDDIGNLTCYLADTGEEEVSLTRYLDVHSEPIILESSTKDVEVDIGESFNLDCKAQGYPRPNISWIRADSKPLQGGIAKFNGQTLMLRNISMYDRGVYKCIATNLIGSGSEWTLKVSVRFPPFVKCQESVGQAPNFEVDAYMECYAHGYPAPRLSWYKEVDPNNPTALIPLTEKTFKYKFEATIPEPDVCTDCILARITVINVISGDYGTYVLRATSEQATSKMSEGRVRLYQTPECQQSITNPDNKGCRSPPKLN</sequence>
<dbReference type="Pfam" id="PF07679">
    <property type="entry name" value="I-set"/>
    <property type="match status" value="1"/>
</dbReference>
<organism evidence="8 9">
    <name type="scientific">Brachionus calyciflorus</name>
    <dbReference type="NCBI Taxonomy" id="104777"/>
    <lineage>
        <taxon>Eukaryota</taxon>
        <taxon>Metazoa</taxon>
        <taxon>Spiralia</taxon>
        <taxon>Gnathifera</taxon>
        <taxon>Rotifera</taxon>
        <taxon>Eurotatoria</taxon>
        <taxon>Monogononta</taxon>
        <taxon>Pseudotrocha</taxon>
        <taxon>Ploima</taxon>
        <taxon>Brachionidae</taxon>
        <taxon>Brachionus</taxon>
    </lineage>
</organism>
<reference evidence="8" key="1">
    <citation type="submission" date="2021-02" db="EMBL/GenBank/DDBJ databases">
        <authorList>
            <person name="Nowell W R."/>
        </authorList>
    </citation>
    <scope>NUCLEOTIDE SEQUENCE</scope>
    <source>
        <strain evidence="8">Ploen Becks lab</strain>
    </source>
</reference>
<feature type="signal peptide" evidence="6">
    <location>
        <begin position="1"/>
        <end position="15"/>
    </location>
</feature>
<dbReference type="OrthoDB" id="9972932at2759"/>
<feature type="chain" id="PRO_5032857175" description="Ig-like domain-containing protein" evidence="6">
    <location>
        <begin position="16"/>
        <end position="365"/>
    </location>
</feature>
<dbReference type="InterPro" id="IPR051170">
    <property type="entry name" value="Neural/epithelial_adhesion"/>
</dbReference>
<dbReference type="PANTHER" id="PTHR12231:SF253">
    <property type="entry name" value="DPR-INTERACTING PROTEIN ETA, ISOFORM B-RELATED"/>
    <property type="match status" value="1"/>
</dbReference>
<dbReference type="InterPro" id="IPR036179">
    <property type="entry name" value="Ig-like_dom_sf"/>
</dbReference>
<evidence type="ECO:0000256" key="5">
    <source>
        <dbReference type="SAM" id="MobiDB-lite"/>
    </source>
</evidence>
<feature type="domain" description="Ig-like" evidence="7">
    <location>
        <begin position="19"/>
        <end position="129"/>
    </location>
</feature>
<keyword evidence="2" id="KW-0677">Repeat</keyword>
<dbReference type="GO" id="GO:0043005">
    <property type="term" value="C:neuron projection"/>
    <property type="evidence" value="ECO:0007669"/>
    <property type="project" value="TreeGrafter"/>
</dbReference>
<proteinExistence type="predicted"/>
<protein>
    <recommendedName>
        <fullName evidence="7">Ig-like domain-containing protein</fullName>
    </recommendedName>
</protein>
<comment type="caution">
    <text evidence="8">The sequence shown here is derived from an EMBL/GenBank/DDBJ whole genome shotgun (WGS) entry which is preliminary data.</text>
</comment>
<feature type="domain" description="Ig-like" evidence="7">
    <location>
        <begin position="230"/>
        <end position="334"/>
    </location>
</feature>
<dbReference type="InterPro" id="IPR013783">
    <property type="entry name" value="Ig-like_fold"/>
</dbReference>
<keyword evidence="4" id="KW-0393">Immunoglobulin domain</keyword>
<dbReference type="PROSITE" id="PS50835">
    <property type="entry name" value="IG_LIKE"/>
    <property type="match status" value="3"/>
</dbReference>
<evidence type="ECO:0000256" key="6">
    <source>
        <dbReference type="SAM" id="SignalP"/>
    </source>
</evidence>
<evidence type="ECO:0000256" key="3">
    <source>
        <dbReference type="ARBA" id="ARBA00023157"/>
    </source>
</evidence>
<feature type="region of interest" description="Disordered" evidence="5">
    <location>
        <begin position="343"/>
        <end position="365"/>
    </location>
</feature>
<feature type="compositionally biased region" description="Polar residues" evidence="5">
    <location>
        <begin position="344"/>
        <end position="354"/>
    </location>
</feature>
<dbReference type="SUPFAM" id="SSF48726">
    <property type="entry name" value="Immunoglobulin"/>
    <property type="match status" value="3"/>
</dbReference>
<feature type="domain" description="Ig-like" evidence="7">
    <location>
        <begin position="140"/>
        <end position="226"/>
    </location>
</feature>
<evidence type="ECO:0000313" key="8">
    <source>
        <dbReference type="EMBL" id="CAF0710214.1"/>
    </source>
</evidence>
<evidence type="ECO:0000256" key="2">
    <source>
        <dbReference type="ARBA" id="ARBA00022737"/>
    </source>
</evidence>
<dbReference type="Proteomes" id="UP000663879">
    <property type="component" value="Unassembled WGS sequence"/>
</dbReference>